<feature type="compositionally biased region" description="Low complexity" evidence="1">
    <location>
        <begin position="66"/>
        <end position="75"/>
    </location>
</feature>
<feature type="compositionally biased region" description="Basic and acidic residues" evidence="1">
    <location>
        <begin position="215"/>
        <end position="240"/>
    </location>
</feature>
<sequence length="326" mass="36124">MPDQRARVDRLVQLAGDRVEVVDPAQRRGLAQQQPPCGVQQRQRQQRTQPRRAPGARHQQQHQRRNQQGVRQRGARAADFERPAQAQRRRPDVAAAHARRHRGQAGAAQRQRRRVVVGLAQVAVDATVAGEADELVEPRRVRADAAGQGRQLPQRELDQADRDLQQALQQQRIAGDDQPVALGGHPAAQPGDQRGAEQQRHRIPALARVSQHAADGLRADDKRRQHEQRRGDPAARRAPGERGSQQRRAPQPGGEQHRRGLGTGAGVQRPHERQAQRQQQQALGQAARARGVAGKAHCGIILSRILSRASRCLNRFSRASTIEASK</sequence>
<proteinExistence type="predicted"/>
<feature type="compositionally biased region" description="Low complexity" evidence="1">
    <location>
        <begin position="31"/>
        <end position="58"/>
    </location>
</feature>
<dbReference type="EMBL" id="MLJW01005106">
    <property type="protein sequence ID" value="OIQ68788.1"/>
    <property type="molecule type" value="Genomic_DNA"/>
</dbReference>
<protein>
    <submittedName>
        <fullName evidence="2">Uncharacterized protein</fullName>
    </submittedName>
</protein>
<comment type="caution">
    <text evidence="2">The sequence shown here is derived from an EMBL/GenBank/DDBJ whole genome shotgun (WGS) entry which is preliminary data.</text>
</comment>
<dbReference type="AlphaFoldDB" id="A0A1J5PMH0"/>
<gene>
    <name evidence="2" type="ORF">GALL_496160</name>
</gene>
<accession>A0A1J5PMH0</accession>
<organism evidence="2">
    <name type="scientific">mine drainage metagenome</name>
    <dbReference type="NCBI Taxonomy" id="410659"/>
    <lineage>
        <taxon>unclassified sequences</taxon>
        <taxon>metagenomes</taxon>
        <taxon>ecological metagenomes</taxon>
    </lineage>
</organism>
<reference evidence="2" key="1">
    <citation type="submission" date="2016-10" db="EMBL/GenBank/DDBJ databases">
        <title>Sequence of Gallionella enrichment culture.</title>
        <authorList>
            <person name="Poehlein A."/>
            <person name="Muehling M."/>
            <person name="Daniel R."/>
        </authorList>
    </citation>
    <scope>NUCLEOTIDE SEQUENCE</scope>
</reference>
<name>A0A1J5PMH0_9ZZZZ</name>
<evidence type="ECO:0000313" key="2">
    <source>
        <dbReference type="EMBL" id="OIQ68788.1"/>
    </source>
</evidence>
<feature type="region of interest" description="Disordered" evidence="1">
    <location>
        <begin position="176"/>
        <end position="282"/>
    </location>
</feature>
<feature type="region of interest" description="Disordered" evidence="1">
    <location>
        <begin position="21"/>
        <end position="113"/>
    </location>
</feature>
<evidence type="ECO:0000256" key="1">
    <source>
        <dbReference type="SAM" id="MobiDB-lite"/>
    </source>
</evidence>